<protein>
    <submittedName>
        <fullName evidence="1">Uncharacterized protein</fullName>
    </submittedName>
</protein>
<proteinExistence type="predicted"/>
<accession>A0ABT7VQS7</accession>
<dbReference type="EMBL" id="JAUCGM010000036">
    <property type="protein sequence ID" value="MDM8562005.1"/>
    <property type="molecule type" value="Genomic_DNA"/>
</dbReference>
<name>A0ABT7VQS7_9GAMM</name>
<comment type="caution">
    <text evidence="1">The sequence shown here is derived from an EMBL/GenBank/DDBJ whole genome shotgun (WGS) entry which is preliminary data.</text>
</comment>
<dbReference type="Pfam" id="PF07592">
    <property type="entry name" value="DDE_Tnp_ISAZ013"/>
    <property type="match status" value="1"/>
</dbReference>
<keyword evidence="2" id="KW-1185">Reference proteome</keyword>
<evidence type="ECO:0000313" key="1">
    <source>
        <dbReference type="EMBL" id="MDM8562005.1"/>
    </source>
</evidence>
<dbReference type="Proteomes" id="UP001171945">
    <property type="component" value="Unassembled WGS sequence"/>
</dbReference>
<dbReference type="InterPro" id="IPR011518">
    <property type="entry name" value="Transposase_36"/>
</dbReference>
<gene>
    <name evidence="1" type="ORF">QUF54_01470</name>
</gene>
<evidence type="ECO:0000313" key="2">
    <source>
        <dbReference type="Proteomes" id="UP001171945"/>
    </source>
</evidence>
<organism evidence="1 2">
    <name type="scientific">Candidatus Marithioploca araucensis</name>
    <dbReference type="NCBI Taxonomy" id="70273"/>
    <lineage>
        <taxon>Bacteria</taxon>
        <taxon>Pseudomonadati</taxon>
        <taxon>Pseudomonadota</taxon>
        <taxon>Gammaproteobacteria</taxon>
        <taxon>Thiotrichales</taxon>
        <taxon>Thiotrichaceae</taxon>
        <taxon>Candidatus Marithioploca</taxon>
    </lineage>
</organism>
<reference evidence="1" key="1">
    <citation type="submission" date="2023-06" db="EMBL/GenBank/DDBJ databases">
        <title>Uncultivated large filamentous bacteria from sulfidic sediments reveal new species and different genomic features in energy metabolism and defense.</title>
        <authorList>
            <person name="Fonseca A."/>
        </authorList>
    </citation>
    <scope>NUCLEOTIDE SEQUENCE</scope>
    <source>
        <strain evidence="1">HSG4</strain>
    </source>
</reference>
<sequence>MSMDVKKKELIGNFFRDGKIYTQDIINVYDHDFASQADGFEDKVF</sequence>